<dbReference type="EMBL" id="BSXS01013278">
    <property type="protein sequence ID" value="GMF03805.1"/>
    <property type="molecule type" value="Genomic_DNA"/>
</dbReference>
<name>A0ACB5U815_AMBMO</name>
<gene>
    <name evidence="1" type="ORF">Amon02_001191800</name>
</gene>
<keyword evidence="2" id="KW-1185">Reference proteome</keyword>
<protein>
    <submittedName>
        <fullName evidence="1">Unnamed protein product</fullName>
    </submittedName>
</protein>
<evidence type="ECO:0000313" key="1">
    <source>
        <dbReference type="EMBL" id="GMF03805.1"/>
    </source>
</evidence>
<organism evidence="1 2">
    <name type="scientific">Ambrosiozyma monospora</name>
    <name type="common">Yeast</name>
    <name type="synonym">Endomycopsis monosporus</name>
    <dbReference type="NCBI Taxonomy" id="43982"/>
    <lineage>
        <taxon>Eukaryota</taxon>
        <taxon>Fungi</taxon>
        <taxon>Dikarya</taxon>
        <taxon>Ascomycota</taxon>
        <taxon>Saccharomycotina</taxon>
        <taxon>Pichiomycetes</taxon>
        <taxon>Pichiales</taxon>
        <taxon>Pichiaceae</taxon>
        <taxon>Ambrosiozyma</taxon>
    </lineage>
</organism>
<sequence>MKSDFKFSNLLGTVYRQGNLVFAQDGTTLLSPVGNRVSVFDLTNNKSFTLDYEHRKNIACIALNKQQTLLISVDEDGRAILVNFRARTVLHHFNFKERVHDIQFSPDGTHFALAAGRFLQVWKTPDMAEDRQFAPFVRHRVYAGHYSDLTSLSWSGDSRFLLTTSKDLTARIFSLQTEDKDAKMTLAGHKDYVIHQVKKNYQRIKNT</sequence>
<comment type="caution">
    <text evidence="1">The sequence shown here is derived from an EMBL/GenBank/DDBJ whole genome shotgun (WGS) entry which is preliminary data.</text>
</comment>
<evidence type="ECO:0000313" key="2">
    <source>
        <dbReference type="Proteomes" id="UP001165064"/>
    </source>
</evidence>
<proteinExistence type="predicted"/>
<dbReference type="Proteomes" id="UP001165064">
    <property type="component" value="Unassembled WGS sequence"/>
</dbReference>
<reference evidence="1" key="1">
    <citation type="submission" date="2023-04" db="EMBL/GenBank/DDBJ databases">
        <title>Ambrosiozyma monospora NBRC 10751.</title>
        <authorList>
            <person name="Ichikawa N."/>
            <person name="Sato H."/>
            <person name="Tonouchi N."/>
        </authorList>
    </citation>
    <scope>NUCLEOTIDE SEQUENCE</scope>
    <source>
        <strain evidence="1">NBRC 10751</strain>
    </source>
</reference>
<accession>A0ACB5U815</accession>